<dbReference type="Pfam" id="PF02854">
    <property type="entry name" value="MIF4G"/>
    <property type="match status" value="1"/>
</dbReference>
<sequence>MALKTGKPKTDPPMASSSHVSRKDLRKEKRKLKKQTKHENFQKFMKKRKSESLESEFPGKNRADKPGKFVLLNKMDKQGHSNLKNIGAVEVGNKSKGKKFKGSLGEKMNDEILQEKQKFKTVEKAMRKQRNRQLRDANKKEEKTIKLLEKQLKLNKRKNKSIPRSFVDSGLDYILDVCDSSKVQAAVQAEKNLQESASEFEEDLAMITGKAQSKKKLVKKAKDKGISRNKTSSDSPSESEEDDEDVLVDDYDSEMDEVDDEELSNFEDFDESSDDAPEEASSKRNTVFEQKNTSRATTNDVSEDEDHLSDVDNSDEDDENLGSLDESSESELQPPAIKSPKESKLKRKGQEDSDHLKSNKKLKLEYDLSDDEGSIEDDSVCGSDMDVKDNKKQKDGGVHEDIYGRLRDKDGNVIQPNTGKYVPPHLRNQPVDDKKKAELEKLYKTVKGLLNRLAENNMHSISNQIDDLYMRHSRHDMNNTLLKQFLDSLISPVHTPERLVMEHAMLIAVLHANVGSEVGAFFLQHLGKKFQELHSSPKEIENKELDNLILLLCHMYTFKIFDSVLLYDILEQLVQTFTPKDVDLILVVLRTVGFSMRKDNPLALKDFIQKVQKLANDAGDMKDDSRVRFMLDILLSIKNNNVSKIPQYDTTHSEHLKKIIKPMFRKGNYVTELKITLEELLKADERGKWWVVGSAWTGPAPQVEKPKTSVSVLGVNSFTQEILDLAKKQRMNTANRKNIFCILMTAEDYLDAFEKLLKLGLKGQPEQDIIHVLIHCLLSETAYNPYYSHIADQLCMSDRRHRMTIQYAVWDRFKELKTHSNHQLTNLAKFLAHLFIQNSLPLSILKVLEFTEMDKPCVRLLRQVLLSLLLHEDKEAMVAVFSRVAKPSKLLVFRESVRLFMHHFLLKNIKDENAPETVKLKDSISLAEEALMTFSGR</sequence>
<dbReference type="GO" id="GO:0003723">
    <property type="term" value="F:RNA binding"/>
    <property type="evidence" value="ECO:0007669"/>
    <property type="project" value="InterPro"/>
</dbReference>
<evidence type="ECO:0000256" key="1">
    <source>
        <dbReference type="ARBA" id="ARBA00004604"/>
    </source>
</evidence>
<evidence type="ECO:0000256" key="2">
    <source>
        <dbReference type="ARBA" id="ARBA00006856"/>
    </source>
</evidence>
<feature type="compositionally biased region" description="Basic and acidic residues" evidence="5">
    <location>
        <begin position="339"/>
        <end position="360"/>
    </location>
</feature>
<feature type="coiled-coil region" evidence="4">
    <location>
        <begin position="131"/>
        <end position="158"/>
    </location>
</feature>
<feature type="compositionally biased region" description="Acidic residues" evidence="5">
    <location>
        <begin position="237"/>
        <end position="278"/>
    </location>
</feature>
<proteinExistence type="inferred from homology"/>
<dbReference type="SUPFAM" id="SSF48371">
    <property type="entry name" value="ARM repeat"/>
    <property type="match status" value="1"/>
</dbReference>
<comment type="subcellular location">
    <subcellularLocation>
        <location evidence="1">Nucleus</location>
        <location evidence="1">Nucleolus</location>
    </subcellularLocation>
</comment>
<accession>A0A146M4J0</accession>
<protein>
    <submittedName>
        <fullName evidence="7">Nucleolar MIF4G domain-containing protein 1</fullName>
    </submittedName>
</protein>
<dbReference type="InterPro" id="IPR003890">
    <property type="entry name" value="MIF4G-like_typ-3"/>
</dbReference>
<dbReference type="FunFam" id="1.25.40.180:FF:000032">
    <property type="entry name" value="Nucleolar MIF4G domain-containing protein 1"/>
    <property type="match status" value="1"/>
</dbReference>
<feature type="region of interest" description="Disordered" evidence="5">
    <location>
        <begin position="372"/>
        <end position="429"/>
    </location>
</feature>
<organism evidence="7">
    <name type="scientific">Lygus hesperus</name>
    <name type="common">Western plant bug</name>
    <dbReference type="NCBI Taxonomy" id="30085"/>
    <lineage>
        <taxon>Eukaryota</taxon>
        <taxon>Metazoa</taxon>
        <taxon>Ecdysozoa</taxon>
        <taxon>Arthropoda</taxon>
        <taxon>Hexapoda</taxon>
        <taxon>Insecta</taxon>
        <taxon>Pterygota</taxon>
        <taxon>Neoptera</taxon>
        <taxon>Paraneoptera</taxon>
        <taxon>Hemiptera</taxon>
        <taxon>Heteroptera</taxon>
        <taxon>Panheteroptera</taxon>
        <taxon>Cimicomorpha</taxon>
        <taxon>Miridae</taxon>
        <taxon>Mirini</taxon>
        <taxon>Lygus</taxon>
    </lineage>
</organism>
<evidence type="ECO:0000256" key="4">
    <source>
        <dbReference type="SAM" id="Coils"/>
    </source>
</evidence>
<feature type="compositionally biased region" description="Basic and acidic residues" evidence="5">
    <location>
        <begin position="57"/>
        <end position="67"/>
    </location>
</feature>
<name>A0A146M4J0_LYGHE</name>
<dbReference type="PROSITE" id="PS51366">
    <property type="entry name" value="MI"/>
    <property type="match status" value="1"/>
</dbReference>
<dbReference type="PANTHER" id="PTHR18034">
    <property type="entry name" value="CELL CYCLE CONTROL PROTEIN CWF22-RELATED"/>
    <property type="match status" value="1"/>
</dbReference>
<comment type="similarity">
    <text evidence="2">Belongs to the CWC22 family.</text>
</comment>
<evidence type="ECO:0000313" key="7">
    <source>
        <dbReference type="EMBL" id="JAQ14681.1"/>
    </source>
</evidence>
<evidence type="ECO:0000256" key="5">
    <source>
        <dbReference type="SAM" id="MobiDB-lite"/>
    </source>
</evidence>
<dbReference type="Gene3D" id="1.25.40.180">
    <property type="match status" value="1"/>
</dbReference>
<dbReference type="SMART" id="SM00544">
    <property type="entry name" value="MA3"/>
    <property type="match status" value="1"/>
</dbReference>
<dbReference type="AlphaFoldDB" id="A0A146M4J0"/>
<evidence type="ECO:0000259" key="6">
    <source>
        <dbReference type="PROSITE" id="PS51366"/>
    </source>
</evidence>
<feature type="compositionally biased region" description="Polar residues" evidence="5">
    <location>
        <begin position="283"/>
        <end position="300"/>
    </location>
</feature>
<evidence type="ECO:0000256" key="3">
    <source>
        <dbReference type="ARBA" id="ARBA00023242"/>
    </source>
</evidence>
<feature type="compositionally biased region" description="Basic and acidic residues" evidence="5">
    <location>
        <begin position="385"/>
        <end position="411"/>
    </location>
</feature>
<dbReference type="GO" id="GO:0042274">
    <property type="term" value="P:ribosomal small subunit biogenesis"/>
    <property type="evidence" value="ECO:0007669"/>
    <property type="project" value="TreeGrafter"/>
</dbReference>
<keyword evidence="4" id="KW-0175">Coiled coil</keyword>
<dbReference type="SMART" id="SM00543">
    <property type="entry name" value="MIF4G"/>
    <property type="match status" value="1"/>
</dbReference>
<reference evidence="7" key="1">
    <citation type="journal article" date="2016" name="Gigascience">
        <title>De novo construction of an expanded transcriptome assembly for the western tarnished plant bug, Lygus hesperus.</title>
        <authorList>
            <person name="Tassone E.E."/>
            <person name="Geib S.M."/>
            <person name="Hall B."/>
            <person name="Fabrick J.A."/>
            <person name="Brent C.S."/>
            <person name="Hull J.J."/>
        </authorList>
    </citation>
    <scope>NUCLEOTIDE SEQUENCE</scope>
</reference>
<feature type="region of interest" description="Disordered" evidence="5">
    <location>
        <begin position="1"/>
        <end position="68"/>
    </location>
</feature>
<feature type="compositionally biased region" description="Acidic residues" evidence="5">
    <location>
        <begin position="301"/>
        <end position="320"/>
    </location>
</feature>
<feature type="compositionally biased region" description="Basic residues" evidence="5">
    <location>
        <begin position="212"/>
        <end position="222"/>
    </location>
</feature>
<dbReference type="Pfam" id="PF02847">
    <property type="entry name" value="MA3"/>
    <property type="match status" value="1"/>
</dbReference>
<gene>
    <name evidence="7" type="primary">NOM1_0</name>
    <name evidence="7" type="ORF">g.84790</name>
</gene>
<keyword evidence="3" id="KW-0539">Nucleus</keyword>
<feature type="domain" description="MI" evidence="6">
    <location>
        <begin position="734"/>
        <end position="850"/>
    </location>
</feature>
<dbReference type="InterPro" id="IPR050781">
    <property type="entry name" value="CWC22_splicing_factor"/>
</dbReference>
<feature type="region of interest" description="Disordered" evidence="5">
    <location>
        <begin position="211"/>
        <end position="360"/>
    </location>
</feature>
<dbReference type="EMBL" id="GDHC01003948">
    <property type="protein sequence ID" value="JAQ14681.1"/>
    <property type="molecule type" value="Transcribed_RNA"/>
</dbReference>
<dbReference type="GO" id="GO:0005730">
    <property type="term" value="C:nucleolus"/>
    <property type="evidence" value="ECO:0007669"/>
    <property type="project" value="UniProtKB-SubCell"/>
</dbReference>
<dbReference type="InterPro" id="IPR003891">
    <property type="entry name" value="Initiation_fac_eIF4g_MI"/>
</dbReference>
<dbReference type="PANTHER" id="PTHR18034:SF4">
    <property type="entry name" value="NUCLEOLAR MIF4G DOMAIN-CONTAINING PROTEIN 1"/>
    <property type="match status" value="1"/>
</dbReference>
<dbReference type="InterPro" id="IPR016024">
    <property type="entry name" value="ARM-type_fold"/>
</dbReference>